<dbReference type="AlphaFoldDB" id="A0A9D1TDD3"/>
<name>A0A9D1TDD3_9FIRM</name>
<protein>
    <submittedName>
        <fullName evidence="1">Uncharacterized protein</fullName>
    </submittedName>
</protein>
<organism evidence="1 2">
    <name type="scientific">Candidatus Ornithocaccomicrobium faecavium</name>
    <dbReference type="NCBI Taxonomy" id="2840890"/>
    <lineage>
        <taxon>Bacteria</taxon>
        <taxon>Bacillati</taxon>
        <taxon>Bacillota</taxon>
        <taxon>Clostridia</taxon>
        <taxon>Candidatus Ornithocaccomicrobium</taxon>
    </lineage>
</organism>
<dbReference type="Proteomes" id="UP000886884">
    <property type="component" value="Unassembled WGS sequence"/>
</dbReference>
<proteinExistence type="predicted"/>
<gene>
    <name evidence="1" type="ORF">IAA64_13055</name>
</gene>
<evidence type="ECO:0000313" key="2">
    <source>
        <dbReference type="Proteomes" id="UP000886884"/>
    </source>
</evidence>
<accession>A0A9D1TDD3</accession>
<comment type="caution">
    <text evidence="1">The sequence shown here is derived from an EMBL/GenBank/DDBJ whole genome shotgun (WGS) entry which is preliminary data.</text>
</comment>
<sequence length="633" mass="69545">MYTLSVPVTNWSPDRSLDCAATLKELRRAGAERVFLCVCRSVAPEAEKRAQLAALRQNIPFFEQAGLEVGVWMSTLGHGGPLVSGGGAEDAVDFPRIVGLSGETCEDSFCPMDEGYAALFADWVEQVARAGARRIMLDDDYRLAYRSYGMGCACEKHLARMEEICGERLSRAQLRRLAFSGAPNRYRAAWLKAQEESLIGLAKRCRARLNAIDPAIQLGFCACLSSWGVDGADAIALTRAFAGGAKPFLRTIGAPYWHVRHNWGARLGDIIELTRLQAHWCEDSGIELFAEGDVYPRPRFSCPAAYLECFDTALRAAGCLDGILKYVLDYVSSPRYETGYIDRMQKNRAAYAFIEKHFARGACAGAVPRVAMRRLDEADLPEECDTDALTDGMFFSMEQCLLANASIPMAYGGDGVRVAFGENARHIDLAELRFGLVTDAPGARILRERGVDTGVLSLRPSACAPVREHFLAQDEYVGLDGLQGFYEMEVSPRARVDSEFLAAGRAWPGGFRYKNLYVLAFDAFAARRSLGALAGNLRAWQIRRALEELGKALPAACEGNPYLYVLAKDTPDGLALGLWNLFEDPACGRVRLNRAYQRVEACGAQARLVEGGTALELETEIPPWSFALFALAQ</sequence>
<reference evidence="1" key="2">
    <citation type="journal article" date="2021" name="PeerJ">
        <title>Extensive microbial diversity within the chicken gut microbiome revealed by metagenomics and culture.</title>
        <authorList>
            <person name="Gilroy R."/>
            <person name="Ravi A."/>
            <person name="Getino M."/>
            <person name="Pursley I."/>
            <person name="Horton D.L."/>
            <person name="Alikhan N.F."/>
            <person name="Baker D."/>
            <person name="Gharbi K."/>
            <person name="Hall N."/>
            <person name="Watson M."/>
            <person name="Adriaenssens E.M."/>
            <person name="Foster-Nyarko E."/>
            <person name="Jarju S."/>
            <person name="Secka A."/>
            <person name="Antonio M."/>
            <person name="Oren A."/>
            <person name="Chaudhuri R.R."/>
            <person name="La Ragione R."/>
            <person name="Hildebrand F."/>
            <person name="Pallen M.J."/>
        </authorList>
    </citation>
    <scope>NUCLEOTIDE SEQUENCE</scope>
    <source>
        <strain evidence="1">CHK183-6373</strain>
    </source>
</reference>
<evidence type="ECO:0000313" key="1">
    <source>
        <dbReference type="EMBL" id="HIV28884.1"/>
    </source>
</evidence>
<reference evidence="1" key="1">
    <citation type="submission" date="2020-10" db="EMBL/GenBank/DDBJ databases">
        <authorList>
            <person name="Gilroy R."/>
        </authorList>
    </citation>
    <scope>NUCLEOTIDE SEQUENCE</scope>
    <source>
        <strain evidence="1">CHK183-6373</strain>
    </source>
</reference>
<dbReference type="EMBL" id="DVOT01000236">
    <property type="protein sequence ID" value="HIV28884.1"/>
    <property type="molecule type" value="Genomic_DNA"/>
</dbReference>